<dbReference type="AlphaFoldDB" id="A0A255Z5H3"/>
<dbReference type="RefSeq" id="WP_094454376.1">
    <property type="nucleotide sequence ID" value="NZ_NOXU01000023.1"/>
</dbReference>
<reference evidence="1 2" key="1">
    <citation type="submission" date="2017-07" db="EMBL/GenBank/DDBJ databases">
        <title>Niveispirillum cyanobacteriorum sp. nov., isolated from cyanobacterial aggregates in a eutrophic lake.</title>
        <authorList>
            <person name="Cai H."/>
        </authorList>
    </citation>
    <scope>NUCLEOTIDE SEQUENCE [LARGE SCALE GENOMIC DNA]</scope>
    <source>
        <strain evidence="2">TH1-14</strain>
    </source>
</reference>
<dbReference type="InterPro" id="IPR029058">
    <property type="entry name" value="AB_hydrolase_fold"/>
</dbReference>
<name>A0A255Z5H3_9PROT</name>
<keyword evidence="2" id="KW-1185">Reference proteome</keyword>
<protein>
    <recommendedName>
        <fullName evidence="3">AB hydrolase-1 domain-containing protein</fullName>
    </recommendedName>
</protein>
<accession>A0A255Z5H3</accession>
<sequence>MTSPLFLFVHGWAGTPRLWDPVRVELCARGVAAGDMVTEVPPEVTKRPVIGIGHSLGAAWLLAHGPALAGFAAINGFTRFSAAPDFPVGTPTRVLSTMRRRLLSDPVAVLTDFHARAGLPLPADPPVADLLAQGLDLLGSIDVRQAFGVFASPHLALCGADDVIVPPAHSAACFADPVMVAGAGHGLPVTHPRLCADHILALVARC</sequence>
<dbReference type="SUPFAM" id="SSF53474">
    <property type="entry name" value="alpha/beta-Hydrolases"/>
    <property type="match status" value="1"/>
</dbReference>
<evidence type="ECO:0000313" key="2">
    <source>
        <dbReference type="Proteomes" id="UP000216998"/>
    </source>
</evidence>
<evidence type="ECO:0000313" key="1">
    <source>
        <dbReference type="EMBL" id="OYQ36164.1"/>
    </source>
</evidence>
<dbReference type="Proteomes" id="UP000216998">
    <property type="component" value="Unassembled WGS sequence"/>
</dbReference>
<proteinExistence type="predicted"/>
<dbReference type="OrthoDB" id="7165362at2"/>
<dbReference type="Gene3D" id="3.40.50.1820">
    <property type="entry name" value="alpha/beta hydrolase"/>
    <property type="match status" value="1"/>
</dbReference>
<dbReference type="EMBL" id="NOXU01000023">
    <property type="protein sequence ID" value="OYQ36164.1"/>
    <property type="molecule type" value="Genomic_DNA"/>
</dbReference>
<comment type="caution">
    <text evidence="1">The sequence shown here is derived from an EMBL/GenBank/DDBJ whole genome shotgun (WGS) entry which is preliminary data.</text>
</comment>
<evidence type="ECO:0008006" key="3">
    <source>
        <dbReference type="Google" id="ProtNLM"/>
    </source>
</evidence>
<gene>
    <name evidence="1" type="ORF">CHU95_05060</name>
</gene>
<organism evidence="1 2">
    <name type="scientific">Niveispirillum lacus</name>
    <dbReference type="NCBI Taxonomy" id="1981099"/>
    <lineage>
        <taxon>Bacteria</taxon>
        <taxon>Pseudomonadati</taxon>
        <taxon>Pseudomonadota</taxon>
        <taxon>Alphaproteobacteria</taxon>
        <taxon>Rhodospirillales</taxon>
        <taxon>Azospirillaceae</taxon>
        <taxon>Niveispirillum</taxon>
    </lineage>
</organism>